<comment type="caution">
    <text evidence="8">The sequence shown here is derived from an EMBL/GenBank/DDBJ whole genome shotgun (WGS) entry which is preliminary data.</text>
</comment>
<dbReference type="InterPro" id="IPR050186">
    <property type="entry name" value="TPT_transporter"/>
</dbReference>
<reference evidence="8" key="1">
    <citation type="submission" date="2023-02" db="EMBL/GenBank/DDBJ databases">
        <title>Identification and recombinant expression of a fungal hydrolase from Papiliotrema laurentii that hydrolyzes apple cutin and clears colloidal polyester polyurethane.</title>
        <authorList>
            <consortium name="DOE Joint Genome Institute"/>
            <person name="Roman V.A."/>
            <person name="Bojanowski C."/>
            <person name="Crable B.R."/>
            <person name="Wagner D.N."/>
            <person name="Hung C.S."/>
            <person name="Nadeau L.J."/>
            <person name="Schratz L."/>
            <person name="Haridas S."/>
            <person name="Pangilinan J."/>
            <person name="Lipzen A."/>
            <person name="Na H."/>
            <person name="Yan M."/>
            <person name="Ng V."/>
            <person name="Grigoriev I.V."/>
            <person name="Spatafora J.W."/>
            <person name="Barlow D."/>
            <person name="Biffinger J."/>
            <person name="Kelley-Loughnane N."/>
            <person name="Varaljay V.A."/>
            <person name="Crookes-Goodson W.J."/>
        </authorList>
    </citation>
    <scope>NUCLEOTIDE SEQUENCE</scope>
    <source>
        <strain evidence="8">5307AH</strain>
    </source>
</reference>
<feature type="transmembrane region" description="Helical" evidence="6">
    <location>
        <begin position="599"/>
        <end position="616"/>
    </location>
</feature>
<keyword evidence="3 6" id="KW-1133">Transmembrane helix</keyword>
<feature type="compositionally biased region" description="Pro residues" evidence="5">
    <location>
        <begin position="12"/>
        <end position="22"/>
    </location>
</feature>
<evidence type="ECO:0000256" key="5">
    <source>
        <dbReference type="SAM" id="MobiDB-lite"/>
    </source>
</evidence>
<feature type="transmembrane region" description="Helical" evidence="6">
    <location>
        <begin position="416"/>
        <end position="434"/>
    </location>
</feature>
<evidence type="ECO:0000313" key="8">
    <source>
        <dbReference type="EMBL" id="KAK1925702.1"/>
    </source>
</evidence>
<feature type="transmembrane region" description="Helical" evidence="6">
    <location>
        <begin position="541"/>
        <end position="562"/>
    </location>
</feature>
<feature type="region of interest" description="Disordered" evidence="5">
    <location>
        <begin position="1"/>
        <end position="93"/>
    </location>
</feature>
<dbReference type="PANTHER" id="PTHR11132">
    <property type="entry name" value="SOLUTE CARRIER FAMILY 35"/>
    <property type="match status" value="1"/>
</dbReference>
<feature type="compositionally biased region" description="Low complexity" evidence="5">
    <location>
        <begin position="46"/>
        <end position="55"/>
    </location>
</feature>
<sequence length="628" mass="66950">MASSVAQYIPQSPSPHSPPQTPSPSSSKPLDPITTKSIPTVVSLDTPITTPEATLPLPPTLPSTTSSTRAATTATRTKSSGQTGMGINFPAEANPLPAELSEVIGGADMARSASDPSKSLTPASASMGPSRSATGVREYRLPRSGETSEISYDTLQPGFAASRPRAHSPSPIKKSETNGFASSSSFHTNSLGTEHRERIVSPTKASFEAGATMPKPLQINGLSGNNGLLSVDQNSPIWSPAIDGKKEPSIQPPPPGYETHDPSLYIHPSGKSRARSPFTAALSPGAANFPLTKAEYEPHLLPGQAYNQTTTKEGGAKESFRDSAAYWLSLYFFFNLGLTLFNKIVLVSFPFPYTLTGLHALSGCAGTYFALERGAFVPARLTQKENLILAAFSVLYTINIAVSNISLQLVTVPFHQVVRASTPLFTILISTIVLRTRFSMMKLVSLLPVVAGVGFATYGDYYFTAWGLILTLLGTFLAALKTVVTNLIQTGGGQRLKLHPLDLLMRMSPLAFVQCVVYGWYTGELERVRQYGATQMTRSKAIALLVNGVIACGLNIVSFTANKKAGALTMTVSANCKQVLTIALAVVLFDLHISPTNGIGILLTLIGGGWYGYVEYTEKSKKNVKVVG</sequence>
<dbReference type="Proteomes" id="UP001182556">
    <property type="component" value="Unassembled WGS sequence"/>
</dbReference>
<feature type="compositionally biased region" description="Polar residues" evidence="5">
    <location>
        <begin position="177"/>
        <end position="192"/>
    </location>
</feature>
<feature type="compositionally biased region" description="Polar residues" evidence="5">
    <location>
        <begin position="114"/>
        <end position="133"/>
    </location>
</feature>
<accession>A0AAD9L7N5</accession>
<feature type="transmembrane region" description="Helical" evidence="6">
    <location>
        <begin position="324"/>
        <end position="345"/>
    </location>
</feature>
<dbReference type="EMBL" id="JAODAN010000003">
    <property type="protein sequence ID" value="KAK1925702.1"/>
    <property type="molecule type" value="Genomic_DNA"/>
</dbReference>
<evidence type="ECO:0000256" key="1">
    <source>
        <dbReference type="ARBA" id="ARBA00004141"/>
    </source>
</evidence>
<dbReference type="InterPro" id="IPR004853">
    <property type="entry name" value="Sugar_P_trans_dom"/>
</dbReference>
<comment type="subcellular location">
    <subcellularLocation>
        <location evidence="1">Membrane</location>
        <topology evidence="1">Multi-pass membrane protein</topology>
    </subcellularLocation>
</comment>
<evidence type="ECO:0000256" key="3">
    <source>
        <dbReference type="ARBA" id="ARBA00022989"/>
    </source>
</evidence>
<gene>
    <name evidence="8" type="ORF">DB88DRAFT_484822</name>
</gene>
<protein>
    <submittedName>
        <fullName evidence="8">Triose-phosphate transporter family-domain-containing protein</fullName>
    </submittedName>
</protein>
<feature type="transmembrane region" description="Helical" evidence="6">
    <location>
        <begin position="465"/>
        <end position="483"/>
    </location>
</feature>
<feature type="transmembrane region" description="Helical" evidence="6">
    <location>
        <begin position="503"/>
        <end position="521"/>
    </location>
</feature>
<dbReference type="InterPro" id="IPR037185">
    <property type="entry name" value="EmrE-like"/>
</dbReference>
<dbReference type="AlphaFoldDB" id="A0AAD9L7N5"/>
<feature type="transmembrane region" description="Helical" evidence="6">
    <location>
        <begin position="387"/>
        <end position="410"/>
    </location>
</feature>
<evidence type="ECO:0000256" key="4">
    <source>
        <dbReference type="ARBA" id="ARBA00023136"/>
    </source>
</evidence>
<feature type="domain" description="Sugar phosphate transporter" evidence="7">
    <location>
        <begin position="327"/>
        <end position="609"/>
    </location>
</feature>
<feature type="region of interest" description="Disordered" evidence="5">
    <location>
        <begin position="109"/>
        <end position="197"/>
    </location>
</feature>
<dbReference type="Pfam" id="PF03151">
    <property type="entry name" value="TPT"/>
    <property type="match status" value="1"/>
</dbReference>
<feature type="region of interest" description="Disordered" evidence="5">
    <location>
        <begin position="239"/>
        <end position="277"/>
    </location>
</feature>
<organism evidence="8 9">
    <name type="scientific">Papiliotrema laurentii</name>
    <name type="common">Cryptococcus laurentii</name>
    <dbReference type="NCBI Taxonomy" id="5418"/>
    <lineage>
        <taxon>Eukaryota</taxon>
        <taxon>Fungi</taxon>
        <taxon>Dikarya</taxon>
        <taxon>Basidiomycota</taxon>
        <taxon>Agaricomycotina</taxon>
        <taxon>Tremellomycetes</taxon>
        <taxon>Tremellales</taxon>
        <taxon>Rhynchogastremaceae</taxon>
        <taxon>Papiliotrema</taxon>
    </lineage>
</organism>
<keyword evidence="4 6" id="KW-0472">Membrane</keyword>
<keyword evidence="2 6" id="KW-0812">Transmembrane</keyword>
<proteinExistence type="predicted"/>
<name>A0AAD9L7N5_PAPLA</name>
<dbReference type="SUPFAM" id="SSF103481">
    <property type="entry name" value="Multidrug resistance efflux transporter EmrE"/>
    <property type="match status" value="1"/>
</dbReference>
<evidence type="ECO:0000313" key="9">
    <source>
        <dbReference type="Proteomes" id="UP001182556"/>
    </source>
</evidence>
<keyword evidence="9" id="KW-1185">Reference proteome</keyword>
<evidence type="ECO:0000256" key="2">
    <source>
        <dbReference type="ARBA" id="ARBA00022692"/>
    </source>
</evidence>
<feature type="compositionally biased region" description="Polar residues" evidence="5">
    <location>
        <begin position="145"/>
        <end position="154"/>
    </location>
</feature>
<evidence type="ECO:0000259" key="7">
    <source>
        <dbReference type="Pfam" id="PF03151"/>
    </source>
</evidence>
<feature type="compositionally biased region" description="Low complexity" evidence="5">
    <location>
        <begin position="62"/>
        <end position="77"/>
    </location>
</feature>
<dbReference type="GO" id="GO:0016020">
    <property type="term" value="C:membrane"/>
    <property type="evidence" value="ECO:0007669"/>
    <property type="project" value="UniProtKB-SubCell"/>
</dbReference>
<evidence type="ECO:0000256" key="6">
    <source>
        <dbReference type="SAM" id="Phobius"/>
    </source>
</evidence>